<evidence type="ECO:0000256" key="4">
    <source>
        <dbReference type="RuleBase" id="RU003939"/>
    </source>
</evidence>
<dbReference type="Gene3D" id="4.10.520.10">
    <property type="entry name" value="IHF-like DNA-binding proteins"/>
    <property type="match status" value="1"/>
</dbReference>
<dbReference type="CDD" id="cd13831">
    <property type="entry name" value="HU"/>
    <property type="match status" value="1"/>
</dbReference>
<proteinExistence type="inferred from homology"/>
<dbReference type="GO" id="GO:0030261">
    <property type="term" value="P:chromosome condensation"/>
    <property type="evidence" value="ECO:0007669"/>
    <property type="project" value="UniProtKB-KW"/>
</dbReference>
<evidence type="ECO:0000313" key="6">
    <source>
        <dbReference type="Proteomes" id="UP000248886"/>
    </source>
</evidence>
<sequence length="90" mass="9721">MKKGEFVAAMSAHGALTRKDAEHFLTVFADTLRDSLQREARIALPGIGVFTVQERAARTGRNPATGQEIQIPAKKAVKFKTAKEIADAVA</sequence>
<dbReference type="SMART" id="SM00411">
    <property type="entry name" value="BHL"/>
    <property type="match status" value="1"/>
</dbReference>
<gene>
    <name evidence="5" type="ORF">DN052_01800</name>
</gene>
<dbReference type="GO" id="GO:0030527">
    <property type="term" value="F:structural constituent of chromatin"/>
    <property type="evidence" value="ECO:0007669"/>
    <property type="project" value="InterPro"/>
</dbReference>
<dbReference type="PANTHER" id="PTHR33175">
    <property type="entry name" value="DNA-BINDING PROTEIN HU"/>
    <property type="match status" value="1"/>
</dbReference>
<dbReference type="InterPro" id="IPR010992">
    <property type="entry name" value="IHF-like_DNA-bd_dom_sf"/>
</dbReference>
<protein>
    <submittedName>
        <fullName evidence="5">HU family DNA-binding protein</fullName>
    </submittedName>
</protein>
<dbReference type="GO" id="GO:0005829">
    <property type="term" value="C:cytosol"/>
    <property type="evidence" value="ECO:0007669"/>
    <property type="project" value="TreeGrafter"/>
</dbReference>
<keyword evidence="3 5" id="KW-0238">DNA-binding</keyword>
<dbReference type="RefSeq" id="WP_054608783.1">
    <property type="nucleotide sequence ID" value="NZ_AP025160.1"/>
</dbReference>
<dbReference type="PANTHER" id="PTHR33175:SF3">
    <property type="entry name" value="DNA-BINDING PROTEIN HU-BETA"/>
    <property type="match status" value="1"/>
</dbReference>
<accession>A0A2W1K585</accession>
<keyword evidence="2" id="KW-0226">DNA condensation</keyword>
<dbReference type="SUPFAM" id="SSF47729">
    <property type="entry name" value="IHF-like DNA-binding proteins"/>
    <property type="match status" value="1"/>
</dbReference>
<dbReference type="EMBL" id="QKQP01000001">
    <property type="protein sequence ID" value="PZD81833.1"/>
    <property type="molecule type" value="Genomic_DNA"/>
</dbReference>
<dbReference type="AlphaFoldDB" id="A0A2W1K585"/>
<organism evidence="5 6">
    <name type="scientific">Acidithiobacillus ferrooxidans</name>
    <name type="common">Thiobacillus ferrooxidans</name>
    <dbReference type="NCBI Taxonomy" id="920"/>
    <lineage>
        <taxon>Bacteria</taxon>
        <taxon>Pseudomonadati</taxon>
        <taxon>Pseudomonadota</taxon>
        <taxon>Acidithiobacillia</taxon>
        <taxon>Acidithiobacillales</taxon>
        <taxon>Acidithiobacillaceae</taxon>
        <taxon>Acidithiobacillus</taxon>
    </lineage>
</organism>
<evidence type="ECO:0000256" key="1">
    <source>
        <dbReference type="ARBA" id="ARBA00010529"/>
    </source>
</evidence>
<evidence type="ECO:0000256" key="2">
    <source>
        <dbReference type="ARBA" id="ARBA00023067"/>
    </source>
</evidence>
<dbReference type="Proteomes" id="UP000248886">
    <property type="component" value="Unassembled WGS sequence"/>
</dbReference>
<reference evidence="5 6" key="1">
    <citation type="submission" date="2018-06" db="EMBL/GenBank/DDBJ databases">
        <title>Draft sequence of Acidithiobacillus ferrooxidans CCM 4253.</title>
        <authorList>
            <person name="Moya-Beltran A."/>
            <person name="Castro M."/>
            <person name="Covarrubias P.C."/>
            <person name="Issotta F."/>
            <person name="Janiczek O."/>
            <person name="Mandl M."/>
            <person name="Kucera J."/>
            <person name="Quatrini R."/>
        </authorList>
    </citation>
    <scope>NUCLEOTIDE SEQUENCE [LARGE SCALE GENOMIC DNA]</scope>
    <source>
        <strain evidence="5 6">CCM 4253</strain>
    </source>
</reference>
<dbReference type="OrthoDB" id="9799835at2"/>
<comment type="caution">
    <text evidence="5">The sequence shown here is derived from an EMBL/GenBank/DDBJ whole genome shotgun (WGS) entry which is preliminary data.</text>
</comment>
<comment type="similarity">
    <text evidence="1 4">Belongs to the bacterial histone-like protein family.</text>
</comment>
<dbReference type="InterPro" id="IPR000119">
    <property type="entry name" value="Hist_DNA-bd"/>
</dbReference>
<name>A0A2W1K585_ACIFR</name>
<dbReference type="Pfam" id="PF00216">
    <property type="entry name" value="Bac_DNA_binding"/>
    <property type="match status" value="1"/>
</dbReference>
<dbReference type="PRINTS" id="PR01727">
    <property type="entry name" value="DNABINDINGHU"/>
</dbReference>
<evidence type="ECO:0000256" key="3">
    <source>
        <dbReference type="ARBA" id="ARBA00023125"/>
    </source>
</evidence>
<dbReference type="GO" id="GO:0003677">
    <property type="term" value="F:DNA binding"/>
    <property type="evidence" value="ECO:0007669"/>
    <property type="project" value="UniProtKB-KW"/>
</dbReference>
<evidence type="ECO:0000313" key="5">
    <source>
        <dbReference type="EMBL" id="PZD81833.1"/>
    </source>
</evidence>